<keyword evidence="1" id="KW-0812">Transmembrane</keyword>
<dbReference type="InterPro" id="IPR050083">
    <property type="entry name" value="HtpX_protease"/>
</dbReference>
<organism evidence="3 4">
    <name type="scientific">Candidatus Methanoperedens nitratireducens</name>
    <dbReference type="NCBI Taxonomy" id="1392998"/>
    <lineage>
        <taxon>Archaea</taxon>
        <taxon>Methanobacteriati</taxon>
        <taxon>Methanobacteriota</taxon>
        <taxon>Stenosarchaea group</taxon>
        <taxon>Methanomicrobia</taxon>
        <taxon>Methanosarcinales</taxon>
        <taxon>ANME-2 cluster</taxon>
        <taxon>Candidatus Methanoperedentaceae</taxon>
        <taxon>Candidatus Methanoperedens</taxon>
    </lineage>
</organism>
<evidence type="ECO:0000259" key="2">
    <source>
        <dbReference type="Pfam" id="PF05569"/>
    </source>
</evidence>
<keyword evidence="1" id="KW-0472">Membrane</keyword>
<feature type="transmembrane region" description="Helical" evidence="1">
    <location>
        <begin position="42"/>
        <end position="64"/>
    </location>
</feature>
<comment type="caution">
    <text evidence="3">The sequence shown here is derived from an EMBL/GenBank/DDBJ whole genome shotgun (WGS) entry which is preliminary data.</text>
</comment>
<evidence type="ECO:0000256" key="1">
    <source>
        <dbReference type="SAM" id="Phobius"/>
    </source>
</evidence>
<evidence type="ECO:0000313" key="3">
    <source>
        <dbReference type="EMBL" id="KPQ45254.1"/>
    </source>
</evidence>
<dbReference type="InterPro" id="IPR008756">
    <property type="entry name" value="Peptidase_M56"/>
</dbReference>
<name>A0A0P7ZLZ8_9EURY</name>
<sequence>MNPDKRKFCYDFKAVILLAIPILITVYKLSGHELIVEKDFEIFPGYLKILVMAAGTIVGILFFLMKYTKFNDMTAKITSRMEFLEVFTIIENLSKKLKMDVPEVGFLESSIPNAFVYKRNKKPVLVLTIPLIEILDSKELETVLAHELTHIKNCDLEIRKFGLLIRFAFFLNPLVHLIEPFISRSREYLADETAAWITSAPNKLASALLKVEDYTNSYHNTKFTTSTPPDVFFFECYSCPPYIFRRCPSTESRVKRLMSLSKMLQ</sequence>
<evidence type="ECO:0000313" key="4">
    <source>
        <dbReference type="Proteomes" id="UP000050360"/>
    </source>
</evidence>
<proteinExistence type="predicted"/>
<reference evidence="3 4" key="1">
    <citation type="submission" date="2015-09" db="EMBL/GenBank/DDBJ databases">
        <title>A metagenomics-based metabolic model of nitrate-dependent anaerobic oxidation of methane by Methanoperedens-like archaea.</title>
        <authorList>
            <person name="Arshad A."/>
            <person name="Speth D.R."/>
            <person name="De Graaf R.M."/>
            <person name="Op Den Camp H.J."/>
            <person name="Jetten M.S."/>
            <person name="Welte C.U."/>
        </authorList>
    </citation>
    <scope>NUCLEOTIDE SEQUENCE [LARGE SCALE GENOMIC DNA]</scope>
</reference>
<dbReference type="Proteomes" id="UP000050360">
    <property type="component" value="Unassembled WGS sequence"/>
</dbReference>
<dbReference type="Pfam" id="PF05569">
    <property type="entry name" value="Peptidase_M56"/>
    <property type="match status" value="1"/>
</dbReference>
<keyword evidence="3" id="KW-0346">Stress response</keyword>
<dbReference type="AlphaFoldDB" id="A0A0P7ZLZ8"/>
<keyword evidence="1" id="KW-1133">Transmembrane helix</keyword>
<gene>
    <name evidence="3" type="ORF">MPEBLZ_00135</name>
</gene>
<feature type="transmembrane region" description="Helical" evidence="1">
    <location>
        <begin position="12"/>
        <end position="30"/>
    </location>
</feature>
<feature type="domain" description="Peptidase M56" evidence="2">
    <location>
        <begin position="49"/>
        <end position="219"/>
    </location>
</feature>
<dbReference type="PANTHER" id="PTHR43221:SF2">
    <property type="entry name" value="PROTEASE HTPX HOMOLOG"/>
    <property type="match status" value="1"/>
</dbReference>
<accession>A0A0P7ZLZ8</accession>
<dbReference type="PANTHER" id="PTHR43221">
    <property type="entry name" value="PROTEASE HTPX"/>
    <property type="match status" value="1"/>
</dbReference>
<dbReference type="EMBL" id="LKCM01000015">
    <property type="protein sequence ID" value="KPQ45254.1"/>
    <property type="molecule type" value="Genomic_DNA"/>
</dbReference>
<protein>
    <submittedName>
        <fullName evidence="3">Heat shock protein, Metallo peptidase, MEROPS family M48B</fullName>
    </submittedName>
</protein>
<dbReference type="Gene3D" id="3.30.2010.10">
    <property type="entry name" value="Metalloproteases ('zincins'), catalytic domain"/>
    <property type="match status" value="1"/>
</dbReference>